<dbReference type="Gramene" id="CDP12265">
    <property type="protein sequence ID" value="CDP12265"/>
    <property type="gene ID" value="GSCOC_T00035704001"/>
</dbReference>
<sequence length="108" mass="12659">MNNGNCASTAFFFLFYCPCFFVRQRELSHTHCSSFSPSIFLFFSLILLIIFYLVLCSLFFLLVERLNIYFDSRFKGNASFSTSQSKPKFWPFSIVQFWKVPLKNASTI</sequence>
<dbReference type="Proteomes" id="UP000295252">
    <property type="component" value="Chromosome X"/>
</dbReference>
<keyword evidence="3" id="KW-1185">Reference proteome</keyword>
<dbReference type="InParanoid" id="A0A068UUR9"/>
<keyword evidence="1" id="KW-0472">Membrane</keyword>
<organism evidence="2 3">
    <name type="scientific">Coffea canephora</name>
    <name type="common">Robusta coffee</name>
    <dbReference type="NCBI Taxonomy" id="49390"/>
    <lineage>
        <taxon>Eukaryota</taxon>
        <taxon>Viridiplantae</taxon>
        <taxon>Streptophyta</taxon>
        <taxon>Embryophyta</taxon>
        <taxon>Tracheophyta</taxon>
        <taxon>Spermatophyta</taxon>
        <taxon>Magnoliopsida</taxon>
        <taxon>eudicotyledons</taxon>
        <taxon>Gunneridae</taxon>
        <taxon>Pentapetalae</taxon>
        <taxon>asterids</taxon>
        <taxon>lamiids</taxon>
        <taxon>Gentianales</taxon>
        <taxon>Rubiaceae</taxon>
        <taxon>Ixoroideae</taxon>
        <taxon>Gardenieae complex</taxon>
        <taxon>Bertiereae - Coffeeae clade</taxon>
        <taxon>Coffeeae</taxon>
        <taxon>Coffea</taxon>
    </lineage>
</organism>
<dbReference type="EMBL" id="HG739146">
    <property type="protein sequence ID" value="CDP12265.1"/>
    <property type="molecule type" value="Genomic_DNA"/>
</dbReference>
<reference evidence="3" key="1">
    <citation type="journal article" date="2014" name="Science">
        <title>The coffee genome provides insight into the convergent evolution of caffeine biosynthesis.</title>
        <authorList>
            <person name="Denoeud F."/>
            <person name="Carretero-Paulet L."/>
            <person name="Dereeper A."/>
            <person name="Droc G."/>
            <person name="Guyot R."/>
            <person name="Pietrella M."/>
            <person name="Zheng C."/>
            <person name="Alberti A."/>
            <person name="Anthony F."/>
            <person name="Aprea G."/>
            <person name="Aury J.M."/>
            <person name="Bento P."/>
            <person name="Bernard M."/>
            <person name="Bocs S."/>
            <person name="Campa C."/>
            <person name="Cenci A."/>
            <person name="Combes M.C."/>
            <person name="Crouzillat D."/>
            <person name="Da Silva C."/>
            <person name="Daddiego L."/>
            <person name="De Bellis F."/>
            <person name="Dussert S."/>
            <person name="Garsmeur O."/>
            <person name="Gayraud T."/>
            <person name="Guignon V."/>
            <person name="Jahn K."/>
            <person name="Jamilloux V."/>
            <person name="Joet T."/>
            <person name="Labadie K."/>
            <person name="Lan T."/>
            <person name="Leclercq J."/>
            <person name="Lepelley M."/>
            <person name="Leroy T."/>
            <person name="Li L.T."/>
            <person name="Librado P."/>
            <person name="Lopez L."/>
            <person name="Munoz A."/>
            <person name="Noel B."/>
            <person name="Pallavicini A."/>
            <person name="Perrotta G."/>
            <person name="Poncet V."/>
            <person name="Pot D."/>
            <person name="Priyono X."/>
            <person name="Rigoreau M."/>
            <person name="Rouard M."/>
            <person name="Rozas J."/>
            <person name="Tranchant-Dubreuil C."/>
            <person name="VanBuren R."/>
            <person name="Zhang Q."/>
            <person name="Andrade A.C."/>
            <person name="Argout X."/>
            <person name="Bertrand B."/>
            <person name="de Kochko A."/>
            <person name="Graziosi G."/>
            <person name="Henry R.J."/>
            <person name="Jayarama X."/>
            <person name="Ming R."/>
            <person name="Nagai C."/>
            <person name="Rounsley S."/>
            <person name="Sankoff D."/>
            <person name="Giuliano G."/>
            <person name="Albert V.A."/>
            <person name="Wincker P."/>
            <person name="Lashermes P."/>
        </authorList>
    </citation>
    <scope>NUCLEOTIDE SEQUENCE [LARGE SCALE GENOMIC DNA]</scope>
    <source>
        <strain evidence="3">cv. DH200-94</strain>
    </source>
</reference>
<proteinExistence type="predicted"/>
<evidence type="ECO:0000313" key="2">
    <source>
        <dbReference type="EMBL" id="CDP12265.1"/>
    </source>
</evidence>
<keyword evidence="1" id="KW-0812">Transmembrane</keyword>
<feature type="transmembrane region" description="Helical" evidence="1">
    <location>
        <begin position="37"/>
        <end position="63"/>
    </location>
</feature>
<dbReference type="AlphaFoldDB" id="A0A068UUR9"/>
<gene>
    <name evidence="2" type="ORF">GSCOC_T00035704001</name>
</gene>
<evidence type="ECO:0000313" key="3">
    <source>
        <dbReference type="Proteomes" id="UP000295252"/>
    </source>
</evidence>
<evidence type="ECO:0000256" key="1">
    <source>
        <dbReference type="SAM" id="Phobius"/>
    </source>
</evidence>
<name>A0A068UUR9_COFCA</name>
<accession>A0A068UUR9</accession>
<keyword evidence="1" id="KW-1133">Transmembrane helix</keyword>
<protein>
    <submittedName>
        <fullName evidence="2">Uncharacterized protein</fullName>
    </submittedName>
</protein>